<comment type="caution">
    <text evidence="2">The sequence shown here is derived from an EMBL/GenBank/DDBJ whole genome shotgun (WGS) entry which is preliminary data.</text>
</comment>
<accession>A0A6I4TGD6</accession>
<sequence length="84" mass="8416">MGLLVLVGVGSILGWLAAIITRRDGTRGVGENVAIGVLGTFIGAALVTQTSLIEGLSATALGLGLAGAVALLGAYQLTRRELAR</sequence>
<feature type="transmembrane region" description="Helical" evidence="1">
    <location>
        <begin position="58"/>
        <end position="78"/>
    </location>
</feature>
<keyword evidence="1" id="KW-1133">Transmembrane helix</keyword>
<dbReference type="RefSeq" id="WP_160611199.1">
    <property type="nucleotide sequence ID" value="NZ_WTZA01000001.1"/>
</dbReference>
<organism evidence="2 3">
    <name type="scientific">Tsuneonella aeria</name>
    <dbReference type="NCBI Taxonomy" id="1837929"/>
    <lineage>
        <taxon>Bacteria</taxon>
        <taxon>Pseudomonadati</taxon>
        <taxon>Pseudomonadota</taxon>
        <taxon>Alphaproteobacteria</taxon>
        <taxon>Sphingomonadales</taxon>
        <taxon>Erythrobacteraceae</taxon>
        <taxon>Tsuneonella</taxon>
    </lineage>
</organism>
<proteinExistence type="predicted"/>
<evidence type="ECO:0000313" key="2">
    <source>
        <dbReference type="EMBL" id="MXO75568.1"/>
    </source>
</evidence>
<gene>
    <name evidence="2" type="ORF">GRI40_10105</name>
</gene>
<reference evidence="2 3" key="1">
    <citation type="submission" date="2019-12" db="EMBL/GenBank/DDBJ databases">
        <title>Genomic-based taxomic classification of the family Erythrobacteraceae.</title>
        <authorList>
            <person name="Xu L."/>
        </authorList>
    </citation>
    <scope>NUCLEOTIDE SEQUENCE [LARGE SCALE GENOMIC DNA]</scope>
    <source>
        <strain evidence="2 3">100921-2</strain>
    </source>
</reference>
<dbReference type="Proteomes" id="UP000439522">
    <property type="component" value="Unassembled WGS sequence"/>
</dbReference>
<evidence type="ECO:0000256" key="1">
    <source>
        <dbReference type="SAM" id="Phobius"/>
    </source>
</evidence>
<keyword evidence="3" id="KW-1185">Reference proteome</keyword>
<evidence type="ECO:0000313" key="3">
    <source>
        <dbReference type="Proteomes" id="UP000439522"/>
    </source>
</evidence>
<keyword evidence="1" id="KW-0812">Transmembrane</keyword>
<keyword evidence="1" id="KW-0472">Membrane</keyword>
<feature type="transmembrane region" description="Helical" evidence="1">
    <location>
        <begin position="6"/>
        <end position="21"/>
    </location>
</feature>
<name>A0A6I4TGD6_9SPHN</name>
<dbReference type="EMBL" id="WTZA01000001">
    <property type="protein sequence ID" value="MXO75568.1"/>
    <property type="molecule type" value="Genomic_DNA"/>
</dbReference>
<dbReference type="AlphaFoldDB" id="A0A6I4TGD6"/>
<feature type="transmembrane region" description="Helical" evidence="1">
    <location>
        <begin position="33"/>
        <end position="52"/>
    </location>
</feature>
<dbReference type="OrthoDB" id="964123at2"/>
<protein>
    <submittedName>
        <fullName evidence="2">GlsB/YeaQ/YmgE family stress response membrane protein</fullName>
    </submittedName>
</protein>